<protein>
    <recommendedName>
        <fullName evidence="4">Carboxypeptidase regulatory-like domain-containing protein</fullName>
    </recommendedName>
</protein>
<organism evidence="2 3">
    <name type="scientific">Pseudoduganella lutea</name>
    <dbReference type="NCBI Taxonomy" id="321985"/>
    <lineage>
        <taxon>Bacteria</taxon>
        <taxon>Pseudomonadati</taxon>
        <taxon>Pseudomonadota</taxon>
        <taxon>Betaproteobacteria</taxon>
        <taxon>Burkholderiales</taxon>
        <taxon>Oxalobacteraceae</taxon>
        <taxon>Telluria group</taxon>
        <taxon>Pseudoduganella</taxon>
    </lineage>
</organism>
<dbReference type="RefSeq" id="WP_130185000.1">
    <property type="nucleotide sequence ID" value="NZ_CP035913.1"/>
</dbReference>
<evidence type="ECO:0000313" key="2">
    <source>
        <dbReference type="EMBL" id="QBE61863.1"/>
    </source>
</evidence>
<sequence>MQSTLKTVAAPARLGATMMLVGAVLAGCGGGDDYDTGDLSGTLTITGTAATVAAGTETSAIGGAAVLATCARGQGTATTNADGSFSVTVANPGAAPCVLQVFRADNFTLRSVATGNGNFNITPVTELLVQYISSQISTTAVPVTPGTTNSPIPLTSNAAFARLMSSPDLLNRSIARVGEFARTVPAPASTLVVPGDFLTGKLVARTASSAGNEQNVFLEALRARDTITATGALNAATATAANADANLPANKVAAP</sequence>
<feature type="signal peptide" evidence="1">
    <location>
        <begin position="1"/>
        <end position="26"/>
    </location>
</feature>
<evidence type="ECO:0008006" key="4">
    <source>
        <dbReference type="Google" id="ProtNLM"/>
    </source>
</evidence>
<dbReference type="Proteomes" id="UP000290637">
    <property type="component" value="Chromosome"/>
</dbReference>
<keyword evidence="3" id="KW-1185">Reference proteome</keyword>
<gene>
    <name evidence="2" type="ORF">EWM63_01675</name>
</gene>
<feature type="chain" id="PRO_5020677747" description="Carboxypeptidase regulatory-like domain-containing protein" evidence="1">
    <location>
        <begin position="27"/>
        <end position="255"/>
    </location>
</feature>
<evidence type="ECO:0000256" key="1">
    <source>
        <dbReference type="SAM" id="SignalP"/>
    </source>
</evidence>
<dbReference type="OrthoDB" id="9758386at2"/>
<proteinExistence type="predicted"/>
<accession>A0A4V0Z315</accession>
<evidence type="ECO:0000313" key="3">
    <source>
        <dbReference type="Proteomes" id="UP000290637"/>
    </source>
</evidence>
<dbReference type="KEGG" id="plue:EWM63_01675"/>
<dbReference type="AlphaFoldDB" id="A0A4V0Z315"/>
<dbReference type="EMBL" id="CP035913">
    <property type="protein sequence ID" value="QBE61863.1"/>
    <property type="molecule type" value="Genomic_DNA"/>
</dbReference>
<keyword evidence="1" id="KW-0732">Signal</keyword>
<reference evidence="2 3" key="1">
    <citation type="submission" date="2019-02" db="EMBL/GenBank/DDBJ databases">
        <title>Draft Genome Sequences of Six Type Strains of the Genus Massilia.</title>
        <authorList>
            <person name="Miess H."/>
            <person name="Frediansyhah A."/>
            <person name="Gross H."/>
        </authorList>
    </citation>
    <scope>NUCLEOTIDE SEQUENCE [LARGE SCALE GENOMIC DNA]</scope>
    <source>
        <strain evidence="2 3">DSM 17473</strain>
    </source>
</reference>
<dbReference type="PROSITE" id="PS51257">
    <property type="entry name" value="PROKAR_LIPOPROTEIN"/>
    <property type="match status" value="1"/>
</dbReference>
<name>A0A4V0Z315_9BURK</name>